<name>A0A1I2FVH7_9MICO</name>
<dbReference type="Gene3D" id="3.40.190.10">
    <property type="entry name" value="Periplasmic binding protein-like II"/>
    <property type="match status" value="1"/>
</dbReference>
<evidence type="ECO:0000313" key="2">
    <source>
        <dbReference type="EMBL" id="SFF08670.1"/>
    </source>
</evidence>
<accession>A0A1I2FVH7</accession>
<organism evidence="2 3">
    <name type="scientific">Flavimobilis marinus</name>
    <dbReference type="NCBI Taxonomy" id="285351"/>
    <lineage>
        <taxon>Bacteria</taxon>
        <taxon>Bacillati</taxon>
        <taxon>Actinomycetota</taxon>
        <taxon>Actinomycetes</taxon>
        <taxon>Micrococcales</taxon>
        <taxon>Jonesiaceae</taxon>
        <taxon>Flavimobilis</taxon>
    </lineage>
</organism>
<feature type="signal peptide" evidence="1">
    <location>
        <begin position="1"/>
        <end position="22"/>
    </location>
</feature>
<dbReference type="PROSITE" id="PS51257">
    <property type="entry name" value="PROKAR_LIPOPROTEIN"/>
    <property type="match status" value="1"/>
</dbReference>
<dbReference type="RefSeq" id="WP_093377413.1">
    <property type="nucleotide sequence ID" value="NZ_BNAN01000002.1"/>
</dbReference>
<gene>
    <name evidence="2" type="ORF">SAMN04488035_1517</name>
</gene>
<dbReference type="STRING" id="285351.SAMN04488035_1517"/>
<reference evidence="3" key="1">
    <citation type="submission" date="2016-10" db="EMBL/GenBank/DDBJ databases">
        <authorList>
            <person name="Varghese N."/>
            <person name="Submissions S."/>
        </authorList>
    </citation>
    <scope>NUCLEOTIDE SEQUENCE [LARGE SCALE GENOMIC DNA]</scope>
    <source>
        <strain evidence="3">DSM 19083</strain>
    </source>
</reference>
<dbReference type="PANTHER" id="PTHR43649:SF30">
    <property type="entry name" value="ABC TRANSPORTER SUBSTRATE-BINDING PROTEIN"/>
    <property type="match status" value="1"/>
</dbReference>
<dbReference type="OrthoDB" id="9795467at2"/>
<dbReference type="Proteomes" id="UP000198520">
    <property type="component" value="Unassembled WGS sequence"/>
</dbReference>
<sequence>MRRRPTVVGACTVLVLAGCAQGTNPPAPSAPSGADNPFSATTELTGTLDVMGFGAGDEIATVRMERTKEALGDVQVNLVEGDLDIQQFLSAVAAGDPPELIYANRDQIGTFASRGAIIPLTQCIEGEGIAVDDFVPAAVDQVTFAGELYGIPEFNSIQVTMANADLLADAGLEIADVNGSDRAALDEATQALHQRDGGDLSVIGYDPKLPEFLPLWAHAGGADLISADGRTAQLDDPAVVAALEWAVGLYDAQGGFPVVKAVRDSADFFGSGNQFASSTLGAMPMEQWYVNVLNDVSPDAPMAFDAVRAADGEPVAFASGSAWAIPAGSDNPAAACRWARVMTEVDSWVAAAEERKGLRTEEGKTFTGVLTGNAVADEAVRALVEPSGSEVWDSAVEAMYAANDAAFSLPANPADAEFESAWQDAVNAVLNGQAEPAEALAGAQEVAQETLDDAWAAWDADAES</sequence>
<dbReference type="PANTHER" id="PTHR43649">
    <property type="entry name" value="ARABINOSE-BINDING PROTEIN-RELATED"/>
    <property type="match status" value="1"/>
</dbReference>
<dbReference type="AlphaFoldDB" id="A0A1I2FVH7"/>
<evidence type="ECO:0000256" key="1">
    <source>
        <dbReference type="SAM" id="SignalP"/>
    </source>
</evidence>
<feature type="chain" id="PRO_5038806683" evidence="1">
    <location>
        <begin position="23"/>
        <end position="464"/>
    </location>
</feature>
<dbReference type="SUPFAM" id="SSF53850">
    <property type="entry name" value="Periplasmic binding protein-like II"/>
    <property type="match status" value="1"/>
</dbReference>
<keyword evidence="1" id="KW-0732">Signal</keyword>
<evidence type="ECO:0000313" key="3">
    <source>
        <dbReference type="Proteomes" id="UP000198520"/>
    </source>
</evidence>
<proteinExistence type="predicted"/>
<keyword evidence="3" id="KW-1185">Reference proteome</keyword>
<dbReference type="EMBL" id="FONZ01000002">
    <property type="protein sequence ID" value="SFF08670.1"/>
    <property type="molecule type" value="Genomic_DNA"/>
</dbReference>
<protein>
    <submittedName>
        <fullName evidence="2">Carbohydrate ABC transporter substrate-binding protein, CUT1 family</fullName>
    </submittedName>
</protein>
<dbReference type="InterPro" id="IPR050490">
    <property type="entry name" value="Bact_solute-bd_prot1"/>
</dbReference>